<name>A0A9J6ENA7_RHIMP</name>
<dbReference type="AlphaFoldDB" id="A0A9J6ENA7"/>
<dbReference type="VEuPathDB" id="VectorBase:LOC119165910"/>
<comment type="caution">
    <text evidence="2">The sequence shown here is derived from an EMBL/GenBank/DDBJ whole genome shotgun (WGS) entry which is preliminary data.</text>
</comment>
<organism evidence="2 3">
    <name type="scientific">Rhipicephalus microplus</name>
    <name type="common">Cattle tick</name>
    <name type="synonym">Boophilus microplus</name>
    <dbReference type="NCBI Taxonomy" id="6941"/>
    <lineage>
        <taxon>Eukaryota</taxon>
        <taxon>Metazoa</taxon>
        <taxon>Ecdysozoa</taxon>
        <taxon>Arthropoda</taxon>
        <taxon>Chelicerata</taxon>
        <taxon>Arachnida</taxon>
        <taxon>Acari</taxon>
        <taxon>Parasitiformes</taxon>
        <taxon>Ixodida</taxon>
        <taxon>Ixodoidea</taxon>
        <taxon>Ixodidae</taxon>
        <taxon>Rhipicephalinae</taxon>
        <taxon>Rhipicephalus</taxon>
        <taxon>Boophilus</taxon>
    </lineage>
</organism>
<feature type="region of interest" description="Disordered" evidence="1">
    <location>
        <begin position="67"/>
        <end position="96"/>
    </location>
</feature>
<dbReference type="EMBL" id="JABSTU010000003">
    <property type="protein sequence ID" value="KAH8035573.1"/>
    <property type="molecule type" value="Genomic_DNA"/>
</dbReference>
<keyword evidence="3" id="KW-1185">Reference proteome</keyword>
<gene>
    <name evidence="2" type="ORF">HPB51_007477</name>
</gene>
<evidence type="ECO:0000313" key="3">
    <source>
        <dbReference type="Proteomes" id="UP000821866"/>
    </source>
</evidence>
<reference evidence="2" key="1">
    <citation type="journal article" date="2020" name="Cell">
        <title>Large-Scale Comparative Analyses of Tick Genomes Elucidate Their Genetic Diversity and Vector Capacities.</title>
        <authorList>
            <consortium name="Tick Genome and Microbiome Consortium (TIGMIC)"/>
            <person name="Jia N."/>
            <person name="Wang J."/>
            <person name="Shi W."/>
            <person name="Du L."/>
            <person name="Sun Y."/>
            <person name="Zhan W."/>
            <person name="Jiang J.F."/>
            <person name="Wang Q."/>
            <person name="Zhang B."/>
            <person name="Ji P."/>
            <person name="Bell-Sakyi L."/>
            <person name="Cui X.M."/>
            <person name="Yuan T.T."/>
            <person name="Jiang B.G."/>
            <person name="Yang W.F."/>
            <person name="Lam T.T."/>
            <person name="Chang Q.C."/>
            <person name="Ding S.J."/>
            <person name="Wang X.J."/>
            <person name="Zhu J.G."/>
            <person name="Ruan X.D."/>
            <person name="Zhao L."/>
            <person name="Wei J.T."/>
            <person name="Ye R.Z."/>
            <person name="Que T.C."/>
            <person name="Du C.H."/>
            <person name="Zhou Y.H."/>
            <person name="Cheng J.X."/>
            <person name="Dai P.F."/>
            <person name="Guo W.B."/>
            <person name="Han X.H."/>
            <person name="Huang E.J."/>
            <person name="Li L.F."/>
            <person name="Wei W."/>
            <person name="Gao Y.C."/>
            <person name="Liu J.Z."/>
            <person name="Shao H.Z."/>
            <person name="Wang X."/>
            <person name="Wang C.C."/>
            <person name="Yang T.C."/>
            <person name="Huo Q.B."/>
            <person name="Li W."/>
            <person name="Chen H.Y."/>
            <person name="Chen S.E."/>
            <person name="Zhou L.G."/>
            <person name="Ni X.B."/>
            <person name="Tian J.H."/>
            <person name="Sheng Y."/>
            <person name="Liu T."/>
            <person name="Pan Y.S."/>
            <person name="Xia L.Y."/>
            <person name="Li J."/>
            <person name="Zhao F."/>
            <person name="Cao W.C."/>
        </authorList>
    </citation>
    <scope>NUCLEOTIDE SEQUENCE</scope>
    <source>
        <strain evidence="2">Rmic-2018</strain>
    </source>
</reference>
<evidence type="ECO:0000256" key="1">
    <source>
        <dbReference type="SAM" id="MobiDB-lite"/>
    </source>
</evidence>
<protein>
    <submittedName>
        <fullName evidence="2">Uncharacterized protein</fullName>
    </submittedName>
</protein>
<proteinExistence type="predicted"/>
<reference evidence="2" key="2">
    <citation type="submission" date="2021-09" db="EMBL/GenBank/DDBJ databases">
        <authorList>
            <person name="Jia N."/>
            <person name="Wang J."/>
            <person name="Shi W."/>
            <person name="Du L."/>
            <person name="Sun Y."/>
            <person name="Zhan W."/>
            <person name="Jiang J."/>
            <person name="Wang Q."/>
            <person name="Zhang B."/>
            <person name="Ji P."/>
            <person name="Sakyi L.B."/>
            <person name="Cui X."/>
            <person name="Yuan T."/>
            <person name="Jiang B."/>
            <person name="Yang W."/>
            <person name="Lam T.T.-Y."/>
            <person name="Chang Q."/>
            <person name="Ding S."/>
            <person name="Wang X."/>
            <person name="Zhu J."/>
            <person name="Ruan X."/>
            <person name="Zhao L."/>
            <person name="Wei J."/>
            <person name="Que T."/>
            <person name="Du C."/>
            <person name="Cheng J."/>
            <person name="Dai P."/>
            <person name="Han X."/>
            <person name="Huang E."/>
            <person name="Gao Y."/>
            <person name="Liu J."/>
            <person name="Shao H."/>
            <person name="Ye R."/>
            <person name="Li L."/>
            <person name="Wei W."/>
            <person name="Wang X."/>
            <person name="Wang C."/>
            <person name="Huo Q."/>
            <person name="Li W."/>
            <person name="Guo W."/>
            <person name="Chen H."/>
            <person name="Chen S."/>
            <person name="Zhou L."/>
            <person name="Zhou L."/>
            <person name="Ni X."/>
            <person name="Tian J."/>
            <person name="Zhou Y."/>
            <person name="Sheng Y."/>
            <person name="Liu T."/>
            <person name="Pan Y."/>
            <person name="Xia L."/>
            <person name="Li J."/>
            <person name="Zhao F."/>
            <person name="Cao W."/>
        </authorList>
    </citation>
    <scope>NUCLEOTIDE SEQUENCE</scope>
    <source>
        <strain evidence="2">Rmic-2018</strain>
        <tissue evidence="2">Larvae</tissue>
    </source>
</reference>
<dbReference type="Proteomes" id="UP000821866">
    <property type="component" value="Chromosome 11"/>
</dbReference>
<sequence>MNRLIKDSQRRLNDQLQQGAKFEGQLPERNTELSNLMRNSEELQRQRALQHSTLNELRMHAADLRAQPAQVKQGRDRGASQARAQAMELSKKEAECKESQELIKGLEAREKTLSAKVSELKRQLSLAS</sequence>
<accession>A0A9J6ENA7</accession>
<evidence type="ECO:0000313" key="2">
    <source>
        <dbReference type="EMBL" id="KAH8035573.1"/>
    </source>
</evidence>